<feature type="transmembrane region" description="Helical" evidence="6">
    <location>
        <begin position="254"/>
        <end position="274"/>
    </location>
</feature>
<feature type="transmembrane region" description="Helical" evidence="6">
    <location>
        <begin position="48"/>
        <end position="66"/>
    </location>
</feature>
<evidence type="ECO:0000256" key="1">
    <source>
        <dbReference type="ARBA" id="ARBA00004141"/>
    </source>
</evidence>
<evidence type="ECO:0000313" key="8">
    <source>
        <dbReference type="EMBL" id="SFD80602.1"/>
    </source>
</evidence>
<name>A0A1I1VC53_9RHOB</name>
<dbReference type="PANTHER" id="PTHR23502">
    <property type="entry name" value="MAJOR FACILITATOR SUPERFAMILY"/>
    <property type="match status" value="1"/>
</dbReference>
<feature type="transmembrane region" description="Helical" evidence="6">
    <location>
        <begin position="136"/>
        <end position="161"/>
    </location>
</feature>
<dbReference type="SUPFAM" id="SSF103473">
    <property type="entry name" value="MFS general substrate transporter"/>
    <property type="match status" value="1"/>
</dbReference>
<dbReference type="GO" id="GO:0042908">
    <property type="term" value="P:xenobiotic transport"/>
    <property type="evidence" value="ECO:0007669"/>
    <property type="project" value="UniProtKB-ARBA"/>
</dbReference>
<feature type="transmembrane region" description="Helical" evidence="6">
    <location>
        <begin position="103"/>
        <end position="124"/>
    </location>
</feature>
<accession>A0A1I1VC53</accession>
<proteinExistence type="predicted"/>
<evidence type="ECO:0000256" key="3">
    <source>
        <dbReference type="ARBA" id="ARBA00022692"/>
    </source>
</evidence>
<evidence type="ECO:0000259" key="7">
    <source>
        <dbReference type="PROSITE" id="PS50850"/>
    </source>
</evidence>
<dbReference type="PROSITE" id="PS00216">
    <property type="entry name" value="SUGAR_TRANSPORT_1"/>
    <property type="match status" value="1"/>
</dbReference>
<keyword evidence="3 6" id="KW-0812">Transmembrane</keyword>
<dbReference type="OrthoDB" id="9800416at2"/>
<feature type="transmembrane region" description="Helical" evidence="6">
    <location>
        <begin position="308"/>
        <end position="331"/>
    </location>
</feature>
<gene>
    <name evidence="8" type="ORF">SAMN04515678_103121</name>
</gene>
<dbReference type="InterPro" id="IPR011701">
    <property type="entry name" value="MFS"/>
</dbReference>
<reference evidence="8 9" key="1">
    <citation type="submission" date="2016-10" db="EMBL/GenBank/DDBJ databases">
        <authorList>
            <person name="Varghese N."/>
            <person name="Submissions S."/>
        </authorList>
    </citation>
    <scope>NUCLEOTIDE SEQUENCE [LARGE SCALE GENOMIC DNA]</scope>
    <source>
        <strain evidence="9">YIM D21,KCTC 23444,ACCC 10710</strain>
    </source>
</reference>
<dbReference type="InterPro" id="IPR020846">
    <property type="entry name" value="MFS_dom"/>
</dbReference>
<keyword evidence="5 6" id="KW-0472">Membrane</keyword>
<sequence length="405" mass="42386">MSSLPIRRSELVALLAMMFATIAFSIDSMLPALPEIAEAMTPDDVNRAQLILTVFVLGMGLGTFFTGPLSDAYGRKPVVLGGAILYCIAALVAARAQSLEVLLAARLAQGLGAAGPRVVALAIIRDLVSGREMARIMSFVLIVFTVVPALAPSLGAVIIGFAGWRGVFIAFVLFSVVSAVWMMIRLPETHPPEARRPLRFAAIASAAREMAAQPVVRISIMVQALTFGMMFSMLSSVQPVYDVTFGRGDEFPLWFGAVALCASSASLLNATIVVRVGMRRIVTAILAMQVVVSGVMVAIGLAGVPEAVYFGAFVFWQGTVFFMAGLSIGNLNAIAMEPLGHIAGLAASLIGAIATVAAVVLAIPVGLMFDGTPLPLAAAMCVEAVLALGLMLHMRRIEAPVTAAA</sequence>
<dbReference type="PANTHER" id="PTHR23502:SF132">
    <property type="entry name" value="POLYAMINE TRANSPORTER 2-RELATED"/>
    <property type="match status" value="1"/>
</dbReference>
<dbReference type="EMBL" id="FOMS01000003">
    <property type="protein sequence ID" value="SFD80602.1"/>
    <property type="molecule type" value="Genomic_DNA"/>
</dbReference>
<dbReference type="InterPro" id="IPR005829">
    <property type="entry name" value="Sugar_transporter_CS"/>
</dbReference>
<protein>
    <submittedName>
        <fullName evidence="8">MFS transporter, DHA1 family, bicyclomycin/chloramphenicol resistance protein</fullName>
    </submittedName>
</protein>
<dbReference type="Pfam" id="PF07690">
    <property type="entry name" value="MFS_1"/>
    <property type="match status" value="1"/>
</dbReference>
<keyword evidence="2" id="KW-0813">Transport</keyword>
<feature type="transmembrane region" description="Helical" evidence="6">
    <location>
        <begin position="78"/>
        <end position="97"/>
    </location>
</feature>
<comment type="subcellular location">
    <subcellularLocation>
        <location evidence="1">Membrane</location>
        <topology evidence="1">Multi-pass membrane protein</topology>
    </subcellularLocation>
</comment>
<keyword evidence="4 6" id="KW-1133">Transmembrane helix</keyword>
<organism evidence="8 9">
    <name type="scientific">Roseivivax sediminis</name>
    <dbReference type="NCBI Taxonomy" id="936889"/>
    <lineage>
        <taxon>Bacteria</taxon>
        <taxon>Pseudomonadati</taxon>
        <taxon>Pseudomonadota</taxon>
        <taxon>Alphaproteobacteria</taxon>
        <taxon>Rhodobacterales</taxon>
        <taxon>Roseobacteraceae</taxon>
        <taxon>Roseivivax</taxon>
    </lineage>
</organism>
<dbReference type="Gene3D" id="1.20.1720.10">
    <property type="entry name" value="Multidrug resistance protein D"/>
    <property type="match status" value="1"/>
</dbReference>
<evidence type="ECO:0000256" key="4">
    <source>
        <dbReference type="ARBA" id="ARBA00022989"/>
    </source>
</evidence>
<feature type="domain" description="Major facilitator superfamily (MFS) profile" evidence="7">
    <location>
        <begin position="11"/>
        <end position="396"/>
    </location>
</feature>
<feature type="transmembrane region" description="Helical" evidence="6">
    <location>
        <begin position="12"/>
        <end position="33"/>
    </location>
</feature>
<feature type="transmembrane region" description="Helical" evidence="6">
    <location>
        <begin position="167"/>
        <end position="186"/>
    </location>
</feature>
<evidence type="ECO:0000256" key="6">
    <source>
        <dbReference type="SAM" id="Phobius"/>
    </source>
</evidence>
<dbReference type="GO" id="GO:0140115">
    <property type="term" value="P:export across plasma membrane"/>
    <property type="evidence" value="ECO:0007669"/>
    <property type="project" value="UniProtKB-ARBA"/>
</dbReference>
<dbReference type="InterPro" id="IPR036259">
    <property type="entry name" value="MFS_trans_sf"/>
</dbReference>
<dbReference type="CDD" id="cd17320">
    <property type="entry name" value="MFS_MdfA_MDR_like"/>
    <property type="match status" value="1"/>
</dbReference>
<feature type="transmembrane region" description="Helical" evidence="6">
    <location>
        <begin position="215"/>
        <end position="234"/>
    </location>
</feature>
<dbReference type="Proteomes" id="UP000325289">
    <property type="component" value="Unassembled WGS sequence"/>
</dbReference>
<dbReference type="RefSeq" id="WP_149755034.1">
    <property type="nucleotide sequence ID" value="NZ_FOMS01000003.1"/>
</dbReference>
<feature type="transmembrane region" description="Helical" evidence="6">
    <location>
        <begin position="373"/>
        <end position="392"/>
    </location>
</feature>
<dbReference type="AlphaFoldDB" id="A0A1I1VC53"/>
<keyword evidence="9" id="KW-1185">Reference proteome</keyword>
<dbReference type="GO" id="GO:0022857">
    <property type="term" value="F:transmembrane transporter activity"/>
    <property type="evidence" value="ECO:0007669"/>
    <property type="project" value="InterPro"/>
</dbReference>
<evidence type="ECO:0000313" key="9">
    <source>
        <dbReference type="Proteomes" id="UP000325289"/>
    </source>
</evidence>
<feature type="transmembrane region" description="Helical" evidence="6">
    <location>
        <begin position="343"/>
        <end position="367"/>
    </location>
</feature>
<evidence type="ECO:0000256" key="5">
    <source>
        <dbReference type="ARBA" id="ARBA00023136"/>
    </source>
</evidence>
<evidence type="ECO:0000256" key="2">
    <source>
        <dbReference type="ARBA" id="ARBA00022448"/>
    </source>
</evidence>
<dbReference type="PROSITE" id="PS50850">
    <property type="entry name" value="MFS"/>
    <property type="match status" value="1"/>
</dbReference>
<feature type="transmembrane region" description="Helical" evidence="6">
    <location>
        <begin position="281"/>
        <end position="302"/>
    </location>
</feature>
<dbReference type="GO" id="GO:0005886">
    <property type="term" value="C:plasma membrane"/>
    <property type="evidence" value="ECO:0007669"/>
    <property type="project" value="TreeGrafter"/>
</dbReference>